<evidence type="ECO:0000313" key="2">
    <source>
        <dbReference type="Proteomes" id="UP001501479"/>
    </source>
</evidence>
<evidence type="ECO:0000313" key="1">
    <source>
        <dbReference type="EMBL" id="GAA3699791.1"/>
    </source>
</evidence>
<organism evidence="1 2">
    <name type="scientific">Oceanisphaera sediminis</name>
    <dbReference type="NCBI Taxonomy" id="981381"/>
    <lineage>
        <taxon>Bacteria</taxon>
        <taxon>Pseudomonadati</taxon>
        <taxon>Pseudomonadota</taxon>
        <taxon>Gammaproteobacteria</taxon>
        <taxon>Aeromonadales</taxon>
        <taxon>Aeromonadaceae</taxon>
        <taxon>Oceanisphaera</taxon>
    </lineage>
</organism>
<sequence>MSMSEFPTLTAMGIENTGDIARFTVRHAKGEDELKVYFHPGQEGSQPASLKFAFLADDQAVLKQALSELNRLQGEAPPADVKAEIVDNLASLEQVMHAKMEEIRRRLAEL</sequence>
<evidence type="ECO:0008006" key="3">
    <source>
        <dbReference type="Google" id="ProtNLM"/>
    </source>
</evidence>
<comment type="caution">
    <text evidence="1">The sequence shown here is derived from an EMBL/GenBank/DDBJ whole genome shotgun (WGS) entry which is preliminary data.</text>
</comment>
<gene>
    <name evidence="1" type="ORF">GCM10022421_02720</name>
</gene>
<reference evidence="2" key="1">
    <citation type="journal article" date="2019" name="Int. J. Syst. Evol. Microbiol.">
        <title>The Global Catalogue of Microorganisms (GCM) 10K type strain sequencing project: providing services to taxonomists for standard genome sequencing and annotation.</title>
        <authorList>
            <consortium name="The Broad Institute Genomics Platform"/>
            <consortium name="The Broad Institute Genome Sequencing Center for Infectious Disease"/>
            <person name="Wu L."/>
            <person name="Ma J."/>
        </authorList>
    </citation>
    <scope>NUCLEOTIDE SEQUENCE [LARGE SCALE GENOMIC DNA]</scope>
    <source>
        <strain evidence="2">JCM 17329</strain>
    </source>
</reference>
<dbReference type="InterPro" id="IPR020911">
    <property type="entry name" value="UPF0325"/>
</dbReference>
<dbReference type="Pfam" id="PF11944">
    <property type="entry name" value="DUF3461"/>
    <property type="match status" value="1"/>
</dbReference>
<proteinExistence type="predicted"/>
<name>A0ABP7D266_9GAMM</name>
<protein>
    <recommendedName>
        <fullName evidence="3">DUF3461 domain-containing protein</fullName>
    </recommendedName>
</protein>
<dbReference type="Proteomes" id="UP001501479">
    <property type="component" value="Unassembled WGS sequence"/>
</dbReference>
<dbReference type="EMBL" id="BAABDS010000003">
    <property type="protein sequence ID" value="GAA3699791.1"/>
    <property type="molecule type" value="Genomic_DNA"/>
</dbReference>
<keyword evidence="2" id="KW-1185">Reference proteome</keyword>
<accession>A0ABP7D266</accession>